<comment type="cofactor">
    <cofactor evidence="1 9">
        <name>[4Fe-4S] cluster</name>
        <dbReference type="ChEBI" id="CHEBI:49883"/>
    </cofactor>
</comment>
<gene>
    <name evidence="11" type="ORF">C4532_10895</name>
</gene>
<accession>A0A419EXF3</accession>
<proteinExistence type="predicted"/>
<comment type="caution">
    <text evidence="11">The sequence shown here is derived from an EMBL/GenBank/DDBJ whole genome shotgun (WGS) entry which is preliminary data.</text>
</comment>
<keyword evidence="7 9" id="KW-0408">Iron</keyword>
<feature type="domain" description="4Fe-4S ferredoxin-type" evidence="10">
    <location>
        <begin position="88"/>
        <end position="117"/>
    </location>
</feature>
<evidence type="ECO:0000256" key="6">
    <source>
        <dbReference type="ARBA" id="ARBA00022982"/>
    </source>
</evidence>
<dbReference type="Pfam" id="PF13247">
    <property type="entry name" value="Fer4_11"/>
    <property type="match status" value="1"/>
</dbReference>
<dbReference type="Pfam" id="PF12797">
    <property type="entry name" value="Fer4_2"/>
    <property type="match status" value="1"/>
</dbReference>
<dbReference type="Gene3D" id="3.30.70.20">
    <property type="match status" value="2"/>
</dbReference>
<evidence type="ECO:0000256" key="9">
    <source>
        <dbReference type="RuleBase" id="RU365098"/>
    </source>
</evidence>
<evidence type="ECO:0000259" key="10">
    <source>
        <dbReference type="PROSITE" id="PS51379"/>
    </source>
</evidence>
<dbReference type="CDD" id="cd16371">
    <property type="entry name" value="DMSOR_beta_like"/>
    <property type="match status" value="1"/>
</dbReference>
<evidence type="ECO:0000313" key="11">
    <source>
        <dbReference type="EMBL" id="RJP69455.1"/>
    </source>
</evidence>
<evidence type="ECO:0000313" key="12">
    <source>
        <dbReference type="Proteomes" id="UP000285961"/>
    </source>
</evidence>
<reference evidence="11 12" key="1">
    <citation type="journal article" date="2017" name="ISME J.">
        <title>Energy and carbon metabolisms in a deep terrestrial subsurface fluid microbial community.</title>
        <authorList>
            <person name="Momper L."/>
            <person name="Jungbluth S.P."/>
            <person name="Lee M.D."/>
            <person name="Amend J.P."/>
        </authorList>
    </citation>
    <scope>NUCLEOTIDE SEQUENCE [LARGE SCALE GENOMIC DNA]</scope>
    <source>
        <strain evidence="11">SURF_17</strain>
    </source>
</reference>
<dbReference type="InterPro" id="IPR017900">
    <property type="entry name" value="4Fe4S_Fe_S_CS"/>
</dbReference>
<keyword evidence="6 9" id="KW-0249">Electron transport</keyword>
<dbReference type="GO" id="GO:0009055">
    <property type="term" value="F:electron transfer activity"/>
    <property type="evidence" value="ECO:0007669"/>
    <property type="project" value="UniProtKB-UniRule"/>
</dbReference>
<evidence type="ECO:0000256" key="7">
    <source>
        <dbReference type="ARBA" id="ARBA00023004"/>
    </source>
</evidence>
<evidence type="ECO:0000256" key="8">
    <source>
        <dbReference type="ARBA" id="ARBA00023014"/>
    </source>
</evidence>
<evidence type="ECO:0000256" key="5">
    <source>
        <dbReference type="ARBA" id="ARBA00022737"/>
    </source>
</evidence>
<dbReference type="PANTHER" id="PTHR43177:SF5">
    <property type="entry name" value="ANAEROBIC DIMETHYL SULFOXIDE REDUCTASE CHAIN B-RELATED"/>
    <property type="match status" value="1"/>
</dbReference>
<comment type="function">
    <text evidence="9">Ferredoxins are iron-sulfur proteins that transfer electrons in a wide variety of metabolic reactions.</text>
</comment>
<evidence type="ECO:0000256" key="3">
    <source>
        <dbReference type="ARBA" id="ARBA00022485"/>
    </source>
</evidence>
<evidence type="ECO:0000256" key="4">
    <source>
        <dbReference type="ARBA" id="ARBA00022723"/>
    </source>
</evidence>
<name>A0A419EXF3_9BACT</name>
<dbReference type="InterPro" id="IPR017896">
    <property type="entry name" value="4Fe4S_Fe-S-bd"/>
</dbReference>
<dbReference type="PANTHER" id="PTHR43177">
    <property type="entry name" value="PROTEIN NRFC"/>
    <property type="match status" value="1"/>
</dbReference>
<dbReference type="EMBL" id="QZKI01000082">
    <property type="protein sequence ID" value="RJP69455.1"/>
    <property type="molecule type" value="Genomic_DNA"/>
</dbReference>
<dbReference type="SUPFAM" id="SSF54862">
    <property type="entry name" value="4Fe-4S ferredoxins"/>
    <property type="match status" value="1"/>
</dbReference>
<keyword evidence="3 9" id="KW-0004">4Fe-4S</keyword>
<dbReference type="InterPro" id="IPR050954">
    <property type="entry name" value="ET_IronSulfur_Cluster-Binding"/>
</dbReference>
<dbReference type="PROSITE" id="PS00198">
    <property type="entry name" value="4FE4S_FER_1"/>
    <property type="match status" value="1"/>
</dbReference>
<evidence type="ECO:0000256" key="2">
    <source>
        <dbReference type="ARBA" id="ARBA00022448"/>
    </source>
</evidence>
<dbReference type="GO" id="GO:0051539">
    <property type="term" value="F:4 iron, 4 sulfur cluster binding"/>
    <property type="evidence" value="ECO:0007669"/>
    <property type="project" value="UniProtKB-UniRule"/>
</dbReference>
<keyword evidence="5" id="KW-0677">Repeat</keyword>
<keyword evidence="4 9" id="KW-0479">Metal-binding</keyword>
<dbReference type="GO" id="GO:0046872">
    <property type="term" value="F:metal ion binding"/>
    <property type="evidence" value="ECO:0007669"/>
    <property type="project" value="UniProtKB-UniRule"/>
</dbReference>
<dbReference type="PROSITE" id="PS51379">
    <property type="entry name" value="4FE4S_FER_2"/>
    <property type="match status" value="3"/>
</dbReference>
<evidence type="ECO:0000256" key="1">
    <source>
        <dbReference type="ARBA" id="ARBA00001966"/>
    </source>
</evidence>
<organism evidence="11 12">
    <name type="scientific">Candidatus Abyssobacteria bacterium SURF_17</name>
    <dbReference type="NCBI Taxonomy" id="2093361"/>
    <lineage>
        <taxon>Bacteria</taxon>
        <taxon>Pseudomonadati</taxon>
        <taxon>Candidatus Hydrogenedentota</taxon>
        <taxon>Candidatus Abyssobacteria</taxon>
    </lineage>
</organism>
<dbReference type="AlphaFoldDB" id="A0A419EXF3"/>
<dbReference type="InterPro" id="IPR000813">
    <property type="entry name" value="7Fe_ferredoxin"/>
</dbReference>
<sequence length="185" mass="20366">MMKEVSLQLAFYFDQTRCTGCHTCVVACKDWHDLPAELVNWRRVTTHEEGTFPNVKVNHISLSCCHCAQPACAEACPEDAIYKRDADGVVLIDAERCTGCRVCEDACPYGAIQFRPDDGSKAEKCTFCADRLEGGEAPICVASCPMRALDFGPVESMRAKPEVAAYVAHVPDSAQTTGWIFIRPK</sequence>
<protein>
    <recommendedName>
        <fullName evidence="9">Ferredoxin</fullName>
    </recommendedName>
</protein>
<feature type="domain" description="4Fe-4S ferredoxin-type" evidence="10">
    <location>
        <begin position="53"/>
        <end position="86"/>
    </location>
</feature>
<dbReference type="Proteomes" id="UP000285961">
    <property type="component" value="Unassembled WGS sequence"/>
</dbReference>
<keyword evidence="8 9" id="KW-0411">Iron-sulfur</keyword>
<dbReference type="PRINTS" id="PR00354">
    <property type="entry name" value="7FE8SFRDOXIN"/>
</dbReference>
<keyword evidence="2 9" id="KW-0813">Transport</keyword>
<feature type="domain" description="4Fe-4S ferredoxin-type" evidence="10">
    <location>
        <begin position="9"/>
        <end position="37"/>
    </location>
</feature>